<evidence type="ECO:0000313" key="3">
    <source>
        <dbReference type="RefSeq" id="XP_071921477.1"/>
    </source>
</evidence>
<feature type="compositionally biased region" description="Pro residues" evidence="1">
    <location>
        <begin position="119"/>
        <end position="131"/>
    </location>
</feature>
<protein>
    <submittedName>
        <fullName evidence="3 4">Uncharacterized protein</fullName>
    </submittedName>
</protein>
<feature type="region of interest" description="Disordered" evidence="1">
    <location>
        <begin position="179"/>
        <end position="214"/>
    </location>
</feature>
<organism evidence="2 5">
    <name type="scientific">Coffea arabica</name>
    <name type="common">Arabian coffee</name>
    <dbReference type="NCBI Taxonomy" id="13443"/>
    <lineage>
        <taxon>Eukaryota</taxon>
        <taxon>Viridiplantae</taxon>
        <taxon>Streptophyta</taxon>
        <taxon>Embryophyta</taxon>
        <taxon>Tracheophyta</taxon>
        <taxon>Spermatophyta</taxon>
        <taxon>Magnoliopsida</taxon>
        <taxon>eudicotyledons</taxon>
        <taxon>Gunneridae</taxon>
        <taxon>Pentapetalae</taxon>
        <taxon>asterids</taxon>
        <taxon>lamiids</taxon>
        <taxon>Gentianales</taxon>
        <taxon>Rubiaceae</taxon>
        <taxon>Ixoroideae</taxon>
        <taxon>Gardenieae complex</taxon>
        <taxon>Bertiereae - Coffeeae clade</taxon>
        <taxon>Coffeeae</taxon>
        <taxon>Coffea</taxon>
    </lineage>
</organism>
<evidence type="ECO:0000313" key="4">
    <source>
        <dbReference type="RefSeq" id="XP_071921478.1"/>
    </source>
</evidence>
<gene>
    <name evidence="3 4 5" type="primary">LOC113709750</name>
</gene>
<reference evidence="3 4" key="1">
    <citation type="submission" date="2025-05" db="UniProtKB">
        <authorList>
            <consortium name="RefSeq"/>
        </authorList>
    </citation>
    <scope>IDENTIFICATION</scope>
    <source>
        <tissue evidence="3 4">Leaves</tissue>
    </source>
</reference>
<evidence type="ECO:0000313" key="5">
    <source>
        <dbReference type="RefSeq" id="XP_071921479.1"/>
    </source>
</evidence>
<evidence type="ECO:0000256" key="1">
    <source>
        <dbReference type="SAM" id="MobiDB-lite"/>
    </source>
</evidence>
<keyword evidence="2" id="KW-1185">Reference proteome</keyword>
<accession>A0ABM4VPL4</accession>
<sequence>MDKMMNGVGRQLTGIPLASIIISYMRTTACMRAGETCFGFPRLRSLIFEKLEVPLGAKRAIVTRATEEVNASILKSLGVPTDFGASLVRDVGEASTSTQPSPHTEPKQEAQETEAQQALPPPTPRPPPPPRSKWQEVLNAICCMETKVMECIDQTERLMMERLDRHDHHLRVMEDHFNIRRSPTPTPHHEEGHIGTSHGSQGVEETVDPTSEPP</sequence>
<feature type="region of interest" description="Disordered" evidence="1">
    <location>
        <begin position="90"/>
        <end position="133"/>
    </location>
</feature>
<dbReference type="GeneID" id="113709750"/>
<proteinExistence type="predicted"/>
<name>A0ABM4VPL4_COFAR</name>
<evidence type="ECO:0000313" key="2">
    <source>
        <dbReference type="Proteomes" id="UP001652660"/>
    </source>
</evidence>
<dbReference type="Proteomes" id="UP001652660">
    <property type="component" value="Chromosome 9e"/>
</dbReference>
<dbReference type="RefSeq" id="XP_071921477.1">
    <property type="nucleotide sequence ID" value="XM_072065376.1"/>
</dbReference>
<dbReference type="RefSeq" id="XP_071921478.1">
    <property type="nucleotide sequence ID" value="XM_072065377.1"/>
</dbReference>
<dbReference type="RefSeq" id="XP_071921479.1">
    <property type="nucleotide sequence ID" value="XM_072065378.1"/>
</dbReference>